<proteinExistence type="predicted"/>
<evidence type="ECO:0000259" key="5">
    <source>
        <dbReference type="PROSITE" id="PS50977"/>
    </source>
</evidence>
<dbReference type="RefSeq" id="WP_119786194.1">
    <property type="nucleotide sequence ID" value="NZ_QYUQ01000002.1"/>
</dbReference>
<dbReference type="GO" id="GO:0003700">
    <property type="term" value="F:DNA-binding transcription factor activity"/>
    <property type="evidence" value="ECO:0007669"/>
    <property type="project" value="TreeGrafter"/>
</dbReference>
<dbReference type="SUPFAM" id="SSF48498">
    <property type="entry name" value="Tetracyclin repressor-like, C-terminal domain"/>
    <property type="match status" value="1"/>
</dbReference>
<dbReference type="PROSITE" id="PS50977">
    <property type="entry name" value="HTH_TETR_2"/>
    <property type="match status" value="1"/>
</dbReference>
<keyword evidence="2 4" id="KW-0238">DNA-binding</keyword>
<dbReference type="Proteomes" id="UP000266327">
    <property type="component" value="Unassembled WGS sequence"/>
</dbReference>
<evidence type="ECO:0000256" key="3">
    <source>
        <dbReference type="ARBA" id="ARBA00023163"/>
    </source>
</evidence>
<keyword evidence="3" id="KW-0804">Transcription</keyword>
<dbReference type="SUPFAM" id="SSF46689">
    <property type="entry name" value="Homeodomain-like"/>
    <property type="match status" value="1"/>
</dbReference>
<evidence type="ECO:0000256" key="2">
    <source>
        <dbReference type="ARBA" id="ARBA00023125"/>
    </source>
</evidence>
<keyword evidence="1" id="KW-0805">Transcription regulation</keyword>
<dbReference type="InterPro" id="IPR036271">
    <property type="entry name" value="Tet_transcr_reg_TetR-rel_C_sf"/>
</dbReference>
<dbReference type="InterPro" id="IPR009057">
    <property type="entry name" value="Homeodomain-like_sf"/>
</dbReference>
<dbReference type="PRINTS" id="PR00455">
    <property type="entry name" value="HTHTETR"/>
</dbReference>
<comment type="caution">
    <text evidence="6">The sequence shown here is derived from an EMBL/GenBank/DDBJ whole genome shotgun (WGS) entry which is preliminary data.</text>
</comment>
<dbReference type="InterPro" id="IPR041490">
    <property type="entry name" value="KstR2_TetR_C"/>
</dbReference>
<dbReference type="OrthoDB" id="9798857at2"/>
<dbReference type="Pfam" id="PF00440">
    <property type="entry name" value="TetR_N"/>
    <property type="match status" value="1"/>
</dbReference>
<dbReference type="PANTHER" id="PTHR30055:SF234">
    <property type="entry name" value="HTH-TYPE TRANSCRIPTIONAL REGULATOR BETI"/>
    <property type="match status" value="1"/>
</dbReference>
<dbReference type="PANTHER" id="PTHR30055">
    <property type="entry name" value="HTH-TYPE TRANSCRIPTIONAL REGULATOR RUTR"/>
    <property type="match status" value="1"/>
</dbReference>
<dbReference type="GO" id="GO:0000976">
    <property type="term" value="F:transcription cis-regulatory region binding"/>
    <property type="evidence" value="ECO:0007669"/>
    <property type="project" value="TreeGrafter"/>
</dbReference>
<dbReference type="Gene3D" id="1.10.10.60">
    <property type="entry name" value="Homeodomain-like"/>
    <property type="match status" value="1"/>
</dbReference>
<dbReference type="InterPro" id="IPR001647">
    <property type="entry name" value="HTH_TetR"/>
</dbReference>
<dbReference type="EMBL" id="QYUQ01000002">
    <property type="protein sequence ID" value="RJG02692.1"/>
    <property type="molecule type" value="Genomic_DNA"/>
</dbReference>
<feature type="domain" description="HTH tetR-type" evidence="5">
    <location>
        <begin position="10"/>
        <end position="70"/>
    </location>
</feature>
<feature type="DNA-binding region" description="H-T-H motif" evidence="4">
    <location>
        <begin position="33"/>
        <end position="52"/>
    </location>
</feature>
<evidence type="ECO:0000256" key="1">
    <source>
        <dbReference type="ARBA" id="ARBA00023015"/>
    </source>
</evidence>
<evidence type="ECO:0000313" key="6">
    <source>
        <dbReference type="EMBL" id="RJG02692.1"/>
    </source>
</evidence>
<dbReference type="Pfam" id="PF17932">
    <property type="entry name" value="TetR_C_24"/>
    <property type="match status" value="1"/>
</dbReference>
<reference evidence="7" key="1">
    <citation type="submission" date="2018-09" db="EMBL/GenBank/DDBJ databases">
        <authorList>
            <person name="Zhu H."/>
        </authorList>
    </citation>
    <scope>NUCLEOTIDE SEQUENCE [LARGE SCALE GENOMIC DNA]</scope>
    <source>
        <strain evidence="7">K1S02-23</strain>
    </source>
</reference>
<dbReference type="Gene3D" id="1.10.357.10">
    <property type="entry name" value="Tetracycline Repressor, domain 2"/>
    <property type="match status" value="1"/>
</dbReference>
<accession>A0A3A3G812</accession>
<dbReference type="AlphaFoldDB" id="A0A3A3G812"/>
<name>A0A3A3G812_9BURK</name>
<keyword evidence="7" id="KW-1185">Reference proteome</keyword>
<evidence type="ECO:0000256" key="4">
    <source>
        <dbReference type="PROSITE-ProRule" id="PRU00335"/>
    </source>
</evidence>
<dbReference type="InterPro" id="IPR050109">
    <property type="entry name" value="HTH-type_TetR-like_transc_reg"/>
</dbReference>
<evidence type="ECO:0000313" key="7">
    <source>
        <dbReference type="Proteomes" id="UP000266327"/>
    </source>
</evidence>
<sequence>MTRTRAEDYDVKTQMILDKAAQLFAQVGYPAARMIDIAKECGVSKSMLYHYFPAKDDILLAMLSEHADGMISAVEEILGAKGKAEARFGMFINSYLHKSAHARRRHLVAVNDTKFLPKKMQKILVDRERKLLSLLARLMNELNPNLDVDLYKPYALLLIGMLNWIETWYKPGGKITDAELCERVSRLYLRGFLAER</sequence>
<gene>
    <name evidence="6" type="ORF">D3878_14815</name>
</gene>
<protein>
    <submittedName>
        <fullName evidence="6">TetR/AcrR family transcriptional regulator</fullName>
    </submittedName>
</protein>
<organism evidence="6 7">
    <name type="scientific">Noviherbaspirillum sedimenti</name>
    <dbReference type="NCBI Taxonomy" id="2320865"/>
    <lineage>
        <taxon>Bacteria</taxon>
        <taxon>Pseudomonadati</taxon>
        <taxon>Pseudomonadota</taxon>
        <taxon>Betaproteobacteria</taxon>
        <taxon>Burkholderiales</taxon>
        <taxon>Oxalobacteraceae</taxon>
        <taxon>Noviherbaspirillum</taxon>
    </lineage>
</organism>